<dbReference type="SMART" id="SM00155">
    <property type="entry name" value="PLDc"/>
    <property type="match status" value="1"/>
</dbReference>
<dbReference type="EMBL" id="AFNT02000003">
    <property type="protein sequence ID" value="ERJ07378.1"/>
    <property type="molecule type" value="Genomic_DNA"/>
</dbReference>
<proteinExistence type="predicted"/>
<dbReference type="InterPro" id="IPR025202">
    <property type="entry name" value="PLD-like_dom"/>
</dbReference>
<name>F7PLV1_9EURY</name>
<dbReference type="AlphaFoldDB" id="F7PLV1"/>
<evidence type="ECO:0000313" key="3">
    <source>
        <dbReference type="Proteomes" id="UP000003861"/>
    </source>
</evidence>
<dbReference type="InterPro" id="IPR001736">
    <property type="entry name" value="PLipase_D/transphosphatidylase"/>
</dbReference>
<dbReference type="GO" id="GO:0030572">
    <property type="term" value="F:phosphatidyltransferase activity"/>
    <property type="evidence" value="ECO:0007669"/>
    <property type="project" value="UniProtKB-ARBA"/>
</dbReference>
<accession>F7PLV1</accession>
<dbReference type="GO" id="GO:0032049">
    <property type="term" value="P:cardiolipin biosynthetic process"/>
    <property type="evidence" value="ECO:0007669"/>
    <property type="project" value="UniProtKB-ARBA"/>
</dbReference>
<dbReference type="PANTHER" id="PTHR21248:SF22">
    <property type="entry name" value="PHOSPHOLIPASE D"/>
    <property type="match status" value="1"/>
</dbReference>
<organism evidence="2 3">
    <name type="scientific">Halorhabdus tiamatea SARL4B</name>
    <dbReference type="NCBI Taxonomy" id="1033806"/>
    <lineage>
        <taxon>Archaea</taxon>
        <taxon>Methanobacteriati</taxon>
        <taxon>Methanobacteriota</taxon>
        <taxon>Stenosarchaea group</taxon>
        <taxon>Halobacteria</taxon>
        <taxon>Halobacteriales</taxon>
        <taxon>Haloarculaceae</taxon>
        <taxon>Halorhabdus</taxon>
    </lineage>
</organism>
<evidence type="ECO:0000313" key="2">
    <source>
        <dbReference type="EMBL" id="ERJ07378.1"/>
    </source>
</evidence>
<feature type="domain" description="PLD phosphodiesterase" evidence="1">
    <location>
        <begin position="243"/>
        <end position="270"/>
    </location>
</feature>
<reference evidence="2 3" key="2">
    <citation type="journal article" date="2013" name="PLoS ONE">
        <title>INDIGO - INtegrated Data Warehouse of MIcrobial GenOmes with Examples from the Red Sea Extremophiles.</title>
        <authorList>
            <person name="Alam I."/>
            <person name="Antunes A."/>
            <person name="Kamau A.A."/>
            <person name="Ba Alawi W."/>
            <person name="Kalkatawi M."/>
            <person name="Stingl U."/>
            <person name="Bajic V.B."/>
        </authorList>
    </citation>
    <scope>NUCLEOTIDE SEQUENCE [LARGE SCALE GENOMIC DNA]</scope>
    <source>
        <strain evidence="2 3">SARL4B</strain>
    </source>
</reference>
<sequence>MTSLDLSDGSPLCQDFTAAAVVQDPLRLQYLRTAFEDFTGDEIQLTKKSLNEQLIDCSAAGEPLSVSEFNAVMVSLANTQAATETRTSTGGYGEYTFQVTPDDAVRVLDQQIIASLASQQLQVSQSTSTDIKLVATLPQDVERAISADVGRLDIALRRMLMDASDTVRIANPYFDPGQWIIEDLAALPRRGVETQILTREVTGEDADGRALDAVTAIVKALDSTEIENMMIRDFYETSRSGYQTGAVHAKIISVDDTRCYIGSANLTDLNLRGNFEFGVILEGELVSEVTEVFDAIFSRSDSVPL</sequence>
<dbReference type="Pfam" id="PF13091">
    <property type="entry name" value="PLDc_2"/>
    <property type="match status" value="1"/>
</dbReference>
<protein>
    <submittedName>
        <fullName evidence="2">Cardiolipin synthase protein</fullName>
        <ecNumber evidence="2">2.7.8.-</ecNumber>
    </submittedName>
</protein>
<dbReference type="PROSITE" id="PS50035">
    <property type="entry name" value="PLD"/>
    <property type="match status" value="1"/>
</dbReference>
<dbReference type="SUPFAM" id="SSF56024">
    <property type="entry name" value="Phospholipase D/nuclease"/>
    <property type="match status" value="1"/>
</dbReference>
<dbReference type="EC" id="2.7.8.-" evidence="2"/>
<reference evidence="2 3" key="1">
    <citation type="journal article" date="2011" name="J. Bacteriol.">
        <title>Genome sequence of Halorhabdus tiamatea, the first archaeon isolated from a deep-sea anoxic brine lake.</title>
        <authorList>
            <person name="Antunes A."/>
            <person name="Alam I."/>
            <person name="Bajic V.B."/>
            <person name="Stingl U."/>
        </authorList>
    </citation>
    <scope>NUCLEOTIDE SEQUENCE [LARGE SCALE GENOMIC DNA]</scope>
    <source>
        <strain evidence="2 3">SARL4B</strain>
    </source>
</reference>
<comment type="caution">
    <text evidence="2">The sequence shown here is derived from an EMBL/GenBank/DDBJ whole genome shotgun (WGS) entry which is preliminary data.</text>
</comment>
<dbReference type="Proteomes" id="UP000003861">
    <property type="component" value="Unassembled WGS sequence"/>
</dbReference>
<evidence type="ECO:0000259" key="1">
    <source>
        <dbReference type="PROSITE" id="PS50035"/>
    </source>
</evidence>
<gene>
    <name evidence="2" type="ORF">HLRTI_000420</name>
</gene>
<dbReference type="PANTHER" id="PTHR21248">
    <property type="entry name" value="CARDIOLIPIN SYNTHASE"/>
    <property type="match status" value="1"/>
</dbReference>
<dbReference type="Gene3D" id="3.30.870.10">
    <property type="entry name" value="Endonuclease Chain A"/>
    <property type="match status" value="1"/>
</dbReference>
<keyword evidence="2" id="KW-0808">Transferase</keyword>